<evidence type="ECO:0000256" key="8">
    <source>
        <dbReference type="ARBA" id="ARBA00022824"/>
    </source>
</evidence>
<accession>A7TSX4</accession>
<evidence type="ECO:0000256" key="5">
    <source>
        <dbReference type="ARBA" id="ARBA00022448"/>
    </source>
</evidence>
<dbReference type="PANTHER" id="PTHR12613">
    <property type="entry name" value="ERO1-RELATED"/>
    <property type="match status" value="1"/>
</dbReference>
<dbReference type="OrthoDB" id="269384at2759"/>
<dbReference type="PANTHER" id="PTHR12613:SF0">
    <property type="entry name" value="ERO1-LIKE PROTEIN"/>
    <property type="match status" value="1"/>
</dbReference>
<comment type="similarity">
    <text evidence="3">Belongs to the EROs family.</text>
</comment>
<keyword evidence="14" id="KW-0325">Glycoprotein</keyword>
<keyword evidence="11" id="KW-0560">Oxidoreductase</keyword>
<dbReference type="OMA" id="CYKDRLH"/>
<dbReference type="PIRSF" id="PIRSF017205">
    <property type="entry name" value="ERO1"/>
    <property type="match status" value="1"/>
</dbReference>
<keyword evidence="9 17" id="KW-0274">FAD</keyword>
<keyword evidence="22" id="KW-1185">Reference proteome</keyword>
<dbReference type="GO" id="GO:0015035">
    <property type="term" value="F:protein-disulfide reductase activity"/>
    <property type="evidence" value="ECO:0007669"/>
    <property type="project" value="InterPro"/>
</dbReference>
<evidence type="ECO:0000256" key="12">
    <source>
        <dbReference type="ARBA" id="ARBA00023136"/>
    </source>
</evidence>
<feature type="binding site" evidence="17">
    <location>
        <position position="193"/>
    </location>
    <ligand>
        <name>FAD</name>
        <dbReference type="ChEBI" id="CHEBI:57692"/>
    </ligand>
</feature>
<keyword evidence="12" id="KW-0472">Membrane</keyword>
<dbReference type="STRING" id="436907.A7TSX4"/>
<evidence type="ECO:0000256" key="3">
    <source>
        <dbReference type="ARBA" id="ARBA00008277"/>
    </source>
</evidence>
<dbReference type="GO" id="GO:0071949">
    <property type="term" value="F:FAD binding"/>
    <property type="evidence" value="ECO:0007669"/>
    <property type="project" value="InterPro"/>
</dbReference>
<protein>
    <recommendedName>
        <fullName evidence="23">Endoplasmic oxidoreductin-1</fullName>
    </recommendedName>
</protein>
<dbReference type="GO" id="GO:0005789">
    <property type="term" value="C:endoplasmic reticulum membrane"/>
    <property type="evidence" value="ECO:0007669"/>
    <property type="project" value="UniProtKB-SubCell"/>
</dbReference>
<dbReference type="InterPro" id="IPR007266">
    <property type="entry name" value="Ero1"/>
</dbReference>
<feature type="region of interest" description="Disordered" evidence="19">
    <location>
        <begin position="473"/>
        <end position="508"/>
    </location>
</feature>
<dbReference type="InParanoid" id="A7TSX4"/>
<keyword evidence="6" id="KW-0285">Flavoprotein</keyword>
<keyword evidence="8" id="KW-0256">Endoplasmic reticulum</keyword>
<dbReference type="HOGENOM" id="CLU_023061_1_0_1"/>
<evidence type="ECO:0000256" key="10">
    <source>
        <dbReference type="ARBA" id="ARBA00022982"/>
    </source>
</evidence>
<feature type="compositionally biased region" description="Basic and acidic residues" evidence="19">
    <location>
        <begin position="475"/>
        <end position="501"/>
    </location>
</feature>
<evidence type="ECO:0000256" key="17">
    <source>
        <dbReference type="PIRSR" id="PIRSR017205-2"/>
    </source>
</evidence>
<dbReference type="Pfam" id="PF04137">
    <property type="entry name" value="ERO1"/>
    <property type="match status" value="1"/>
</dbReference>
<feature type="active site" description="Nucleophile" evidence="16">
    <location>
        <position position="358"/>
    </location>
</feature>
<comment type="subunit">
    <text evidence="4">May function both as a monomer and a homodimer.</text>
</comment>
<name>A7TSX4_VANPO</name>
<feature type="binding site" evidence="17">
    <location>
        <position position="266"/>
    </location>
    <ligand>
        <name>FAD</name>
        <dbReference type="ChEBI" id="CHEBI:57692"/>
    </ligand>
</feature>
<evidence type="ECO:0000313" key="21">
    <source>
        <dbReference type="EMBL" id="EDO14640.1"/>
    </source>
</evidence>
<dbReference type="GO" id="GO:0034975">
    <property type="term" value="P:protein folding in endoplasmic reticulum"/>
    <property type="evidence" value="ECO:0007669"/>
    <property type="project" value="EnsemblFungi"/>
</dbReference>
<evidence type="ECO:0000256" key="1">
    <source>
        <dbReference type="ARBA" id="ARBA00001974"/>
    </source>
</evidence>
<evidence type="ECO:0000256" key="11">
    <source>
        <dbReference type="ARBA" id="ARBA00023002"/>
    </source>
</evidence>
<evidence type="ECO:0000313" key="22">
    <source>
        <dbReference type="Proteomes" id="UP000000267"/>
    </source>
</evidence>
<keyword evidence="13 18" id="KW-1015">Disulfide bond</keyword>
<evidence type="ECO:0000256" key="16">
    <source>
        <dbReference type="PIRSR" id="PIRSR017205-1"/>
    </source>
</evidence>
<dbReference type="InterPro" id="IPR037192">
    <property type="entry name" value="ERO1-like_sf"/>
</dbReference>
<keyword evidence="5" id="KW-0813">Transport</keyword>
<dbReference type="GO" id="GO:0016972">
    <property type="term" value="F:thiol oxidase activity"/>
    <property type="evidence" value="ECO:0007669"/>
    <property type="project" value="EnsemblFungi"/>
</dbReference>
<feature type="chain" id="PRO_5002715269" description="Endoplasmic oxidoreductin-1" evidence="20">
    <location>
        <begin position="20"/>
        <end position="578"/>
    </location>
</feature>
<evidence type="ECO:0008006" key="23">
    <source>
        <dbReference type="Google" id="ProtNLM"/>
    </source>
</evidence>
<comment type="subcellular location">
    <subcellularLocation>
        <location evidence="2">Endoplasmic reticulum membrane</location>
        <topology evidence="2">Peripheral membrane protein</topology>
        <orientation evidence="2">Lumenal side</orientation>
    </subcellularLocation>
</comment>
<dbReference type="eggNOG" id="KOG2608">
    <property type="taxonomic scope" value="Eukaryota"/>
</dbReference>
<dbReference type="KEGG" id="vpo:Kpol_309p9"/>
<dbReference type="FunCoup" id="A7TSX4">
    <property type="interactions" value="828"/>
</dbReference>
<dbReference type="GeneID" id="5542658"/>
<evidence type="ECO:0000256" key="13">
    <source>
        <dbReference type="ARBA" id="ARBA00023157"/>
    </source>
</evidence>
<dbReference type="PhylomeDB" id="A7TSX4"/>
<keyword evidence="10" id="KW-0249">Electron transport</keyword>
<keyword evidence="15" id="KW-0676">Redox-active center</keyword>
<feature type="binding site" evidence="17">
    <location>
        <position position="234"/>
    </location>
    <ligand>
        <name>FAD</name>
        <dbReference type="ChEBI" id="CHEBI:57692"/>
    </ligand>
</feature>
<sequence length="578" mass="66599">MRVSGVLAVLGLVSPVVLGDVVASDSSKATKVSDYSSVLETNFCKMDKDEMIGPNCEVTFKEINDINQNIRKNVIDLVNTDFFKYFKIDLYKQCPFWDDNNAYCVNRACAVDIVEDWDTLPEYWQPDVLGSLSNGTTVEDTDDDDDEFTFLDQLCAGNNKQKFMAGGDVNYCDMEDFSKEGSVLVDLSANPERFTGYGGEQSGQIWSSIYRENCFTLNETGQSIAKDVFFRLVSGLHASIGTHLSNEHLNVETGKWEPDLDLFMARVGNFPERVSNMYFNYALVSKALWKIKPYLNHLEFCSSYDEDVKDKIINIISQLDSKIFNEDLVFEDDLSSKLKDDFRVRFKNVTKIMDCVHCDRCRLWGKVQTTGYATSLKILFELDEGDEQTKQHIVDKLTKYELIALFNTLDRLSKSIESVNNFERLYNEKLKSKDTGTLASFFQNNNFFKLLGKASKCITESVQEVNKSLNNSIQKRNEPSSKINKKQEKQFSDLKMPEKKPQQKSNQQVENVWKKAWNNEIHNLKEAFTFIYRSYLDLPRNIFKLTLSTVARLWNRFIGVKDYLRESDKDISYEINLQ</sequence>
<dbReference type="EMBL" id="DS480528">
    <property type="protein sequence ID" value="EDO14640.1"/>
    <property type="molecule type" value="Genomic_DNA"/>
</dbReference>
<evidence type="ECO:0000256" key="19">
    <source>
        <dbReference type="SAM" id="MobiDB-lite"/>
    </source>
</evidence>
<evidence type="ECO:0000256" key="4">
    <source>
        <dbReference type="ARBA" id="ARBA00011802"/>
    </source>
</evidence>
<feature type="disulfide bond" description="Redox-active" evidence="18">
    <location>
        <begin position="358"/>
        <end position="361"/>
    </location>
</feature>
<comment type="cofactor">
    <cofactor evidence="1 17">
        <name>FAD</name>
        <dbReference type="ChEBI" id="CHEBI:57692"/>
    </cofactor>
</comment>
<feature type="signal peptide" evidence="20">
    <location>
        <begin position="1"/>
        <end position="19"/>
    </location>
</feature>
<feature type="active site" evidence="16">
    <location>
        <position position="361"/>
    </location>
</feature>
<dbReference type="SUPFAM" id="SSF110019">
    <property type="entry name" value="ERO1-like"/>
    <property type="match status" value="1"/>
</dbReference>
<dbReference type="AlphaFoldDB" id="A7TSX4"/>
<feature type="binding site" evidence="17">
    <location>
        <position position="195"/>
    </location>
    <ligand>
        <name>FAD</name>
        <dbReference type="ChEBI" id="CHEBI:57692"/>
    </ligand>
</feature>
<evidence type="ECO:0000256" key="14">
    <source>
        <dbReference type="ARBA" id="ARBA00023180"/>
    </source>
</evidence>
<evidence type="ECO:0000256" key="7">
    <source>
        <dbReference type="ARBA" id="ARBA00022729"/>
    </source>
</evidence>
<feature type="binding site" evidence="17">
    <location>
        <position position="237"/>
    </location>
    <ligand>
        <name>FAD</name>
        <dbReference type="ChEBI" id="CHEBI:57692"/>
    </ligand>
</feature>
<gene>
    <name evidence="21" type="ORF">Kpol_309p9</name>
</gene>
<dbReference type="RefSeq" id="XP_001642498.1">
    <property type="nucleotide sequence ID" value="XM_001642448.1"/>
</dbReference>
<evidence type="ECO:0000256" key="18">
    <source>
        <dbReference type="PIRSR" id="PIRSR017205-3"/>
    </source>
</evidence>
<reference evidence="21 22" key="1">
    <citation type="journal article" date="2007" name="Proc. Natl. Acad. Sci. U.S.A.">
        <title>Independent sorting-out of thousands of duplicated gene pairs in two yeast species descended from a whole-genome duplication.</title>
        <authorList>
            <person name="Scannell D.R."/>
            <person name="Frank A.C."/>
            <person name="Conant G.C."/>
            <person name="Byrne K.P."/>
            <person name="Woolfit M."/>
            <person name="Wolfe K.H."/>
        </authorList>
    </citation>
    <scope>NUCLEOTIDE SEQUENCE [LARGE SCALE GENOMIC DNA]</scope>
    <source>
        <strain evidence="22">ATCC 22028 / DSM 70294 / BCRC 21397 / CBS 2163 / NBRC 10782 / NRRL Y-8283 / UCD 57-17</strain>
    </source>
</reference>
<evidence type="ECO:0000256" key="6">
    <source>
        <dbReference type="ARBA" id="ARBA00022630"/>
    </source>
</evidence>
<feature type="binding site" evidence="17">
    <location>
        <position position="206"/>
    </location>
    <ligand>
        <name>FAD</name>
        <dbReference type="ChEBI" id="CHEBI:57692"/>
    </ligand>
</feature>
<organism evidence="22">
    <name type="scientific">Vanderwaltozyma polyspora (strain ATCC 22028 / DSM 70294 / BCRC 21397 / CBS 2163 / NBRC 10782 / NRRL Y-8283 / UCD 57-17)</name>
    <name type="common">Kluyveromyces polysporus</name>
    <dbReference type="NCBI Taxonomy" id="436907"/>
    <lineage>
        <taxon>Eukaryota</taxon>
        <taxon>Fungi</taxon>
        <taxon>Dikarya</taxon>
        <taxon>Ascomycota</taxon>
        <taxon>Saccharomycotina</taxon>
        <taxon>Saccharomycetes</taxon>
        <taxon>Saccharomycetales</taxon>
        <taxon>Saccharomycetaceae</taxon>
        <taxon>Vanderwaltozyma</taxon>
    </lineage>
</organism>
<feature type="disulfide bond" description="Redox-active" evidence="18">
    <location>
        <begin position="104"/>
        <end position="109"/>
    </location>
</feature>
<keyword evidence="7 20" id="KW-0732">Signal</keyword>
<evidence type="ECO:0000256" key="15">
    <source>
        <dbReference type="ARBA" id="ARBA00023284"/>
    </source>
</evidence>
<proteinExistence type="inferred from homology"/>
<feature type="disulfide bond" evidence="18">
    <location>
        <begin position="155"/>
        <end position="301"/>
    </location>
</feature>
<dbReference type="Proteomes" id="UP000000267">
    <property type="component" value="Unassembled WGS sequence"/>
</dbReference>
<evidence type="ECO:0000256" key="9">
    <source>
        <dbReference type="ARBA" id="ARBA00022827"/>
    </source>
</evidence>
<evidence type="ECO:0000256" key="2">
    <source>
        <dbReference type="ARBA" id="ARBA00004367"/>
    </source>
</evidence>
<evidence type="ECO:0000256" key="20">
    <source>
        <dbReference type="SAM" id="SignalP"/>
    </source>
</evidence>